<feature type="region of interest" description="Disordered" evidence="2">
    <location>
        <begin position="27"/>
        <end position="51"/>
    </location>
</feature>
<dbReference type="GO" id="GO:0006376">
    <property type="term" value="P:mRNA splice site recognition"/>
    <property type="evidence" value="ECO:0007669"/>
    <property type="project" value="InterPro"/>
</dbReference>
<feature type="region of interest" description="Disordered" evidence="2">
    <location>
        <begin position="148"/>
        <end position="238"/>
    </location>
</feature>
<reference evidence="3" key="1">
    <citation type="submission" date="2021-01" db="EMBL/GenBank/DDBJ databases">
        <authorList>
            <person name="Corre E."/>
            <person name="Pelletier E."/>
            <person name="Niang G."/>
            <person name="Scheremetjew M."/>
            <person name="Finn R."/>
            <person name="Kale V."/>
            <person name="Holt S."/>
            <person name="Cochrane G."/>
            <person name="Meng A."/>
            <person name="Brown T."/>
            <person name="Cohen L."/>
        </authorList>
    </citation>
    <scope>NUCLEOTIDE SEQUENCE</scope>
    <source>
        <strain evidence="3">PLY429</strain>
    </source>
</reference>
<accession>A0A7S1SVQ0</accession>
<name>A0A7S1SVQ0_9CHLO</name>
<dbReference type="GO" id="GO:0003729">
    <property type="term" value="F:mRNA binding"/>
    <property type="evidence" value="ECO:0007669"/>
    <property type="project" value="InterPro"/>
</dbReference>
<evidence type="ECO:0000256" key="1">
    <source>
        <dbReference type="ARBA" id="ARBA00005655"/>
    </source>
</evidence>
<dbReference type="InterPro" id="IPR004882">
    <property type="entry name" value="Luc7-rel"/>
</dbReference>
<evidence type="ECO:0000313" key="3">
    <source>
        <dbReference type="EMBL" id="CAD9210431.1"/>
    </source>
</evidence>
<protein>
    <submittedName>
        <fullName evidence="3">Uncharacterized protein</fullName>
    </submittedName>
</protein>
<evidence type="ECO:0000256" key="2">
    <source>
        <dbReference type="SAM" id="MobiDB-lite"/>
    </source>
</evidence>
<dbReference type="GO" id="GO:0005685">
    <property type="term" value="C:U1 snRNP"/>
    <property type="evidence" value="ECO:0007669"/>
    <property type="project" value="InterPro"/>
</dbReference>
<gene>
    <name evidence="3" type="ORF">TCHU04912_LOCUS12670</name>
</gene>
<feature type="compositionally biased region" description="Basic and acidic residues" evidence="2">
    <location>
        <begin position="159"/>
        <end position="220"/>
    </location>
</feature>
<sequence length="238" mass="28776">MAISVRYPYEHELMGVLEQLTREMDRKIQRAKDRAEKESQPRPLSDADKVALDELDTKMKEALEKAEQLGEEGDVDGAQVFSQQAEAFAKQKESKHRQATQPERTMTVCDICGVFMNSTDNEARRRDHLSGKQYLGWKAIREKLDELQKKLRGVPMPREPSRGDDRSRDRDDRRDRDRRDRDRDERRRSRSRDRGDRRDRDRDRDGRRDRDYERSRSRHDDHRRRDRDDRRDRDRERR</sequence>
<organism evidence="3">
    <name type="scientific">Tetraselmis chuii</name>
    <dbReference type="NCBI Taxonomy" id="63592"/>
    <lineage>
        <taxon>Eukaryota</taxon>
        <taxon>Viridiplantae</taxon>
        <taxon>Chlorophyta</taxon>
        <taxon>core chlorophytes</taxon>
        <taxon>Chlorodendrophyceae</taxon>
        <taxon>Chlorodendrales</taxon>
        <taxon>Chlorodendraceae</taxon>
        <taxon>Tetraselmis</taxon>
    </lineage>
</organism>
<proteinExistence type="inferred from homology"/>
<dbReference type="AlphaFoldDB" id="A0A7S1SVQ0"/>
<comment type="similarity">
    <text evidence="1">Belongs to the Luc7 family.</text>
</comment>
<dbReference type="EMBL" id="HBGG01024345">
    <property type="protein sequence ID" value="CAD9210431.1"/>
    <property type="molecule type" value="Transcribed_RNA"/>
</dbReference>
<dbReference type="Pfam" id="PF03194">
    <property type="entry name" value="LUC7"/>
    <property type="match status" value="1"/>
</dbReference>
<dbReference type="PANTHER" id="PTHR12375">
    <property type="entry name" value="RNA-BINDING PROTEIN LUC7-RELATED"/>
    <property type="match status" value="1"/>
</dbReference>
<feature type="compositionally biased region" description="Basic and acidic residues" evidence="2">
    <location>
        <begin position="226"/>
        <end position="238"/>
    </location>
</feature>